<feature type="compositionally biased region" description="Basic and acidic residues" evidence="1">
    <location>
        <begin position="67"/>
        <end position="83"/>
    </location>
</feature>
<dbReference type="GO" id="GO:0006364">
    <property type="term" value="P:rRNA processing"/>
    <property type="evidence" value="ECO:0007669"/>
    <property type="project" value="InterPro"/>
</dbReference>
<organism evidence="2 3">
    <name type="scientific">Thecamonas trahens ATCC 50062</name>
    <dbReference type="NCBI Taxonomy" id="461836"/>
    <lineage>
        <taxon>Eukaryota</taxon>
        <taxon>Apusozoa</taxon>
        <taxon>Apusomonadida</taxon>
        <taxon>Apusomonadidae</taxon>
        <taxon>Thecamonas</taxon>
    </lineage>
</organism>
<protein>
    <recommendedName>
        <fullName evidence="4">Ribosome-binding factor A</fullName>
    </recommendedName>
</protein>
<dbReference type="Proteomes" id="UP000054408">
    <property type="component" value="Unassembled WGS sequence"/>
</dbReference>
<dbReference type="Pfam" id="PF02033">
    <property type="entry name" value="RBFA"/>
    <property type="match status" value="1"/>
</dbReference>
<evidence type="ECO:0000256" key="1">
    <source>
        <dbReference type="SAM" id="MobiDB-lite"/>
    </source>
</evidence>
<evidence type="ECO:0000313" key="2">
    <source>
        <dbReference type="EMBL" id="KNC50833.1"/>
    </source>
</evidence>
<dbReference type="InterPro" id="IPR015946">
    <property type="entry name" value="KH_dom-like_a/b"/>
</dbReference>
<feature type="region of interest" description="Disordered" evidence="1">
    <location>
        <begin position="67"/>
        <end position="93"/>
    </location>
</feature>
<accession>A0A0L0DHQ4</accession>
<dbReference type="GeneID" id="25565823"/>
<dbReference type="EMBL" id="GL349462">
    <property type="protein sequence ID" value="KNC50833.1"/>
    <property type="molecule type" value="Genomic_DNA"/>
</dbReference>
<dbReference type="AlphaFoldDB" id="A0A0L0DHQ4"/>
<evidence type="ECO:0000313" key="3">
    <source>
        <dbReference type="Proteomes" id="UP000054408"/>
    </source>
</evidence>
<gene>
    <name evidence="2" type="ORF">AMSG_06736</name>
</gene>
<dbReference type="SUPFAM" id="SSF89919">
    <property type="entry name" value="Ribosome-binding factor A, RbfA"/>
    <property type="match status" value="1"/>
</dbReference>
<keyword evidence="3" id="KW-1185">Reference proteome</keyword>
<dbReference type="InterPro" id="IPR023799">
    <property type="entry name" value="RbfA_dom_sf"/>
</dbReference>
<dbReference type="Gene3D" id="3.30.300.20">
    <property type="match status" value="1"/>
</dbReference>
<proteinExistence type="predicted"/>
<dbReference type="InterPro" id="IPR000238">
    <property type="entry name" value="RbfA"/>
</dbReference>
<sequence length="260" mass="28197">MARRKTRKIALKSKKLRAKALLSAEEAAHLAGESPEWAEIIAPSASGRKGGQDGHLAGARFRAKWADTRGGHGDHDSAADRQKKSAVRHAPRDGVPLSNRQIVFMHHMQRRLSALLGDGSVKDADLRDARVDVLDVEVTRDRRRARVLWDYAPDPGADDAPSRETVETALLRAAPYIRSLLSESLTTRHVPELVFVHDTRPAEEDEVDALAAAGLPTDLAAELTTAMPTLESLLADDEDASQAADMAHAMAADPWIACAC</sequence>
<name>A0A0L0DHQ4_THETB</name>
<reference evidence="2 3" key="1">
    <citation type="submission" date="2010-05" db="EMBL/GenBank/DDBJ databases">
        <title>The Genome Sequence of Thecamonas trahens ATCC 50062.</title>
        <authorList>
            <consortium name="The Broad Institute Genome Sequencing Platform"/>
            <person name="Russ C."/>
            <person name="Cuomo C."/>
            <person name="Shea T."/>
            <person name="Young S.K."/>
            <person name="Zeng Q."/>
            <person name="Koehrsen M."/>
            <person name="Haas B."/>
            <person name="Borodovsky M."/>
            <person name="Guigo R."/>
            <person name="Alvarado L."/>
            <person name="Berlin A."/>
            <person name="Bochicchio J."/>
            <person name="Borenstein D."/>
            <person name="Chapman S."/>
            <person name="Chen Z."/>
            <person name="Freedman E."/>
            <person name="Gellesch M."/>
            <person name="Goldberg J."/>
            <person name="Griggs A."/>
            <person name="Gujja S."/>
            <person name="Heilman E."/>
            <person name="Heiman D."/>
            <person name="Hepburn T."/>
            <person name="Howarth C."/>
            <person name="Jen D."/>
            <person name="Larson L."/>
            <person name="Mehta T."/>
            <person name="Park D."/>
            <person name="Pearson M."/>
            <person name="Roberts A."/>
            <person name="Saif S."/>
            <person name="Shenoy N."/>
            <person name="Sisk P."/>
            <person name="Stolte C."/>
            <person name="Sykes S."/>
            <person name="Thomson T."/>
            <person name="Walk T."/>
            <person name="White J."/>
            <person name="Yandava C."/>
            <person name="Burger G."/>
            <person name="Gray M.W."/>
            <person name="Holland P.W.H."/>
            <person name="King N."/>
            <person name="Lang F.B.F."/>
            <person name="Roger A.J."/>
            <person name="Ruiz-Trillo I."/>
            <person name="Lander E."/>
            <person name="Nusbaum C."/>
        </authorList>
    </citation>
    <scope>NUCLEOTIDE SEQUENCE [LARGE SCALE GENOMIC DNA]</scope>
    <source>
        <strain evidence="2 3">ATCC 50062</strain>
    </source>
</reference>
<dbReference type="RefSeq" id="XP_013756788.1">
    <property type="nucleotide sequence ID" value="XM_013901334.1"/>
</dbReference>
<evidence type="ECO:0008006" key="4">
    <source>
        <dbReference type="Google" id="ProtNLM"/>
    </source>
</evidence>